<dbReference type="SUPFAM" id="SSF82199">
    <property type="entry name" value="SET domain"/>
    <property type="match status" value="1"/>
</dbReference>
<dbReference type="Gene3D" id="2.170.270.10">
    <property type="entry name" value="SET domain"/>
    <property type="match status" value="1"/>
</dbReference>
<protein>
    <recommendedName>
        <fullName evidence="1">SET domain-containing protein</fullName>
    </recommendedName>
</protein>
<comment type="caution">
    <text evidence="2">The sequence shown here is derived from an EMBL/GenBank/DDBJ whole genome shotgun (WGS) entry which is preliminary data.</text>
</comment>
<evidence type="ECO:0000313" key="3">
    <source>
        <dbReference type="Proteomes" id="UP001054902"/>
    </source>
</evidence>
<reference evidence="2 3" key="1">
    <citation type="journal article" date="2021" name="Sci. Rep.">
        <title>The genome of the diatom Chaetoceros tenuissimus carries an ancient integrated fragment of an extant virus.</title>
        <authorList>
            <person name="Hongo Y."/>
            <person name="Kimura K."/>
            <person name="Takaki Y."/>
            <person name="Yoshida Y."/>
            <person name="Baba S."/>
            <person name="Kobayashi G."/>
            <person name="Nagasaki K."/>
            <person name="Hano T."/>
            <person name="Tomaru Y."/>
        </authorList>
    </citation>
    <scope>NUCLEOTIDE SEQUENCE [LARGE SCALE GENOMIC DNA]</scope>
    <source>
        <strain evidence="2 3">NIES-3715</strain>
    </source>
</reference>
<proteinExistence type="predicted"/>
<evidence type="ECO:0000313" key="2">
    <source>
        <dbReference type="EMBL" id="GFH60096.1"/>
    </source>
</evidence>
<sequence>MASHPETKIDCSKVYVKKSSFSNEETGDFDGAFAAVAIKEGELIEKGVVRRFNEGFDGMSCPYIFTWSTERPNKTWAMASGCAPFYNTCKEGTANTRMDRDFENDTFEIYATRDIAEGEELLHTYISLKWRTCFKELSDIVHADEK</sequence>
<accession>A0AAD3DB95</accession>
<name>A0AAD3DB95_9STRA</name>
<keyword evidence="3" id="KW-1185">Reference proteome</keyword>
<dbReference type="AlphaFoldDB" id="A0AAD3DB95"/>
<dbReference type="Proteomes" id="UP001054902">
    <property type="component" value="Unassembled WGS sequence"/>
</dbReference>
<dbReference type="InterPro" id="IPR046341">
    <property type="entry name" value="SET_dom_sf"/>
</dbReference>
<dbReference type="InterPro" id="IPR001214">
    <property type="entry name" value="SET_dom"/>
</dbReference>
<evidence type="ECO:0000259" key="1">
    <source>
        <dbReference type="PROSITE" id="PS50280"/>
    </source>
</evidence>
<gene>
    <name evidence="2" type="ORF">CTEN210_16572</name>
</gene>
<dbReference type="EMBL" id="BLLK01000069">
    <property type="protein sequence ID" value="GFH60096.1"/>
    <property type="molecule type" value="Genomic_DNA"/>
</dbReference>
<organism evidence="2 3">
    <name type="scientific">Chaetoceros tenuissimus</name>
    <dbReference type="NCBI Taxonomy" id="426638"/>
    <lineage>
        <taxon>Eukaryota</taxon>
        <taxon>Sar</taxon>
        <taxon>Stramenopiles</taxon>
        <taxon>Ochrophyta</taxon>
        <taxon>Bacillariophyta</taxon>
        <taxon>Coscinodiscophyceae</taxon>
        <taxon>Chaetocerotophycidae</taxon>
        <taxon>Chaetocerotales</taxon>
        <taxon>Chaetocerotaceae</taxon>
        <taxon>Chaetoceros</taxon>
    </lineage>
</organism>
<feature type="domain" description="SET" evidence="1">
    <location>
        <begin position="12"/>
        <end position="126"/>
    </location>
</feature>
<dbReference type="Pfam" id="PF00856">
    <property type="entry name" value="SET"/>
    <property type="match status" value="1"/>
</dbReference>
<dbReference type="PROSITE" id="PS50280">
    <property type="entry name" value="SET"/>
    <property type="match status" value="1"/>
</dbReference>